<evidence type="ECO:0000313" key="3">
    <source>
        <dbReference type="Proteomes" id="UP000799753"/>
    </source>
</evidence>
<dbReference type="AlphaFoldDB" id="A0A6A6S4F8"/>
<proteinExistence type="predicted"/>
<evidence type="ECO:0000313" key="2">
    <source>
        <dbReference type="EMBL" id="KAF2641991.1"/>
    </source>
</evidence>
<evidence type="ECO:0000256" key="1">
    <source>
        <dbReference type="SAM" id="Phobius"/>
    </source>
</evidence>
<sequence length="82" mass="8656">MAGAGRACVRVCVCVCVFPLMMMMMGSRGSGGLLGRGVCVYVFGLICKVWGRMMGWVGGDGKKCFFFFFAGWGDGYGGGMGL</sequence>
<dbReference type="EMBL" id="MU006782">
    <property type="protein sequence ID" value="KAF2641991.1"/>
    <property type="molecule type" value="Genomic_DNA"/>
</dbReference>
<name>A0A6A6S4F8_9PLEO</name>
<feature type="transmembrane region" description="Helical" evidence="1">
    <location>
        <begin position="7"/>
        <end position="27"/>
    </location>
</feature>
<keyword evidence="1" id="KW-0812">Transmembrane</keyword>
<accession>A0A6A6S4F8</accession>
<dbReference type="Proteomes" id="UP000799753">
    <property type="component" value="Unassembled WGS sequence"/>
</dbReference>
<keyword evidence="1" id="KW-1133">Transmembrane helix</keyword>
<feature type="transmembrane region" description="Helical" evidence="1">
    <location>
        <begin position="33"/>
        <end position="51"/>
    </location>
</feature>
<reference evidence="2" key="1">
    <citation type="journal article" date="2020" name="Stud. Mycol.">
        <title>101 Dothideomycetes genomes: a test case for predicting lifestyles and emergence of pathogens.</title>
        <authorList>
            <person name="Haridas S."/>
            <person name="Albert R."/>
            <person name="Binder M."/>
            <person name="Bloem J."/>
            <person name="Labutti K."/>
            <person name="Salamov A."/>
            <person name="Andreopoulos B."/>
            <person name="Baker S."/>
            <person name="Barry K."/>
            <person name="Bills G."/>
            <person name="Bluhm B."/>
            <person name="Cannon C."/>
            <person name="Castanera R."/>
            <person name="Culley D."/>
            <person name="Daum C."/>
            <person name="Ezra D."/>
            <person name="Gonzalez J."/>
            <person name="Henrissat B."/>
            <person name="Kuo A."/>
            <person name="Liang C."/>
            <person name="Lipzen A."/>
            <person name="Lutzoni F."/>
            <person name="Magnuson J."/>
            <person name="Mondo S."/>
            <person name="Nolan M."/>
            <person name="Ohm R."/>
            <person name="Pangilinan J."/>
            <person name="Park H.-J."/>
            <person name="Ramirez L."/>
            <person name="Alfaro M."/>
            <person name="Sun H."/>
            <person name="Tritt A."/>
            <person name="Yoshinaga Y."/>
            <person name="Zwiers L.-H."/>
            <person name="Turgeon B."/>
            <person name="Goodwin S."/>
            <person name="Spatafora J."/>
            <person name="Crous P."/>
            <person name="Grigoriev I."/>
        </authorList>
    </citation>
    <scope>NUCLEOTIDE SEQUENCE</scope>
    <source>
        <strain evidence="2">CBS 473.64</strain>
    </source>
</reference>
<keyword evidence="1" id="KW-0472">Membrane</keyword>
<organism evidence="2 3">
    <name type="scientific">Massarina eburnea CBS 473.64</name>
    <dbReference type="NCBI Taxonomy" id="1395130"/>
    <lineage>
        <taxon>Eukaryota</taxon>
        <taxon>Fungi</taxon>
        <taxon>Dikarya</taxon>
        <taxon>Ascomycota</taxon>
        <taxon>Pezizomycotina</taxon>
        <taxon>Dothideomycetes</taxon>
        <taxon>Pleosporomycetidae</taxon>
        <taxon>Pleosporales</taxon>
        <taxon>Massarineae</taxon>
        <taxon>Massarinaceae</taxon>
        <taxon>Massarina</taxon>
    </lineage>
</organism>
<gene>
    <name evidence="2" type="ORF">P280DRAFT_290328</name>
</gene>
<protein>
    <submittedName>
        <fullName evidence="2">Uncharacterized protein</fullName>
    </submittedName>
</protein>
<keyword evidence="3" id="KW-1185">Reference proteome</keyword>